<evidence type="ECO:0000259" key="1">
    <source>
        <dbReference type="Pfam" id="PF12680"/>
    </source>
</evidence>
<evidence type="ECO:0000313" key="3">
    <source>
        <dbReference type="Proteomes" id="UP000572635"/>
    </source>
</evidence>
<dbReference type="Gene3D" id="3.10.450.50">
    <property type="match status" value="1"/>
</dbReference>
<accession>A0A7W8VC21</accession>
<gene>
    <name evidence="2" type="ORF">HDA36_000577</name>
</gene>
<organism evidence="2 3">
    <name type="scientific">Nocardiopsis composta</name>
    <dbReference type="NCBI Taxonomy" id="157465"/>
    <lineage>
        <taxon>Bacteria</taxon>
        <taxon>Bacillati</taxon>
        <taxon>Actinomycetota</taxon>
        <taxon>Actinomycetes</taxon>
        <taxon>Streptosporangiales</taxon>
        <taxon>Nocardiopsidaceae</taxon>
        <taxon>Nocardiopsis</taxon>
    </lineage>
</organism>
<feature type="domain" description="SnoaL-like" evidence="1">
    <location>
        <begin position="21"/>
        <end position="107"/>
    </location>
</feature>
<keyword evidence="3" id="KW-1185">Reference proteome</keyword>
<proteinExistence type="predicted"/>
<comment type="caution">
    <text evidence="2">The sequence shown here is derived from an EMBL/GenBank/DDBJ whole genome shotgun (WGS) entry which is preliminary data.</text>
</comment>
<dbReference type="PIRSF" id="PIRSF029394">
    <property type="entry name" value="UCP029394"/>
    <property type="match status" value="1"/>
</dbReference>
<dbReference type="InterPro" id="IPR016918">
    <property type="entry name" value="UCP029394"/>
</dbReference>
<sequence length="136" mass="14492">MDTGTEQTAAAEVAEHHRFIEAWLRGTADPGRLAEFVEMHTPDFTLCGPDGGAVGRDAIASGFGAGHGTAPGISVEIRGARLVAAEGDLVVAAYEEHQEAPPSIRRSTVVFTRDPGARNGLRWKHLHETWIMPPAG</sequence>
<dbReference type="EMBL" id="JACHDB010000001">
    <property type="protein sequence ID" value="MBB5430493.1"/>
    <property type="molecule type" value="Genomic_DNA"/>
</dbReference>
<dbReference type="Proteomes" id="UP000572635">
    <property type="component" value="Unassembled WGS sequence"/>
</dbReference>
<protein>
    <recommendedName>
        <fullName evidence="1">SnoaL-like domain-containing protein</fullName>
    </recommendedName>
</protein>
<dbReference type="RefSeq" id="WP_184388410.1">
    <property type="nucleotide sequence ID" value="NZ_BAAAJD010000023.1"/>
</dbReference>
<dbReference type="InterPro" id="IPR032710">
    <property type="entry name" value="NTF2-like_dom_sf"/>
</dbReference>
<evidence type="ECO:0000313" key="2">
    <source>
        <dbReference type="EMBL" id="MBB5430493.1"/>
    </source>
</evidence>
<dbReference type="Pfam" id="PF12680">
    <property type="entry name" value="SnoaL_2"/>
    <property type="match status" value="1"/>
</dbReference>
<dbReference type="SUPFAM" id="SSF54427">
    <property type="entry name" value="NTF2-like"/>
    <property type="match status" value="1"/>
</dbReference>
<dbReference type="AlphaFoldDB" id="A0A7W8VC21"/>
<reference evidence="2 3" key="1">
    <citation type="submission" date="2020-08" db="EMBL/GenBank/DDBJ databases">
        <title>Sequencing the genomes of 1000 actinobacteria strains.</title>
        <authorList>
            <person name="Klenk H.-P."/>
        </authorList>
    </citation>
    <scope>NUCLEOTIDE SEQUENCE [LARGE SCALE GENOMIC DNA]</scope>
    <source>
        <strain evidence="2 3">DSM 44551</strain>
    </source>
</reference>
<dbReference type="InterPro" id="IPR037401">
    <property type="entry name" value="SnoaL-like"/>
</dbReference>
<name>A0A7W8VC21_9ACTN</name>